<keyword evidence="2" id="KW-1185">Reference proteome</keyword>
<dbReference type="HOGENOM" id="CLU_3081932_0_0_3"/>
<reference evidence="1 2" key="1">
    <citation type="journal article" date="2011" name="Proc. Natl. Acad. Sci. U.S.A.">
        <title>Genomic insights into the physiology and ecology of the marine filamentous cyanobacterium Lyngbya majuscula.</title>
        <authorList>
            <person name="Jones A.C."/>
            <person name="Monroe E.A."/>
            <person name="Podell S."/>
            <person name="Hess W.R."/>
            <person name="Klages S."/>
            <person name="Esquenazi E."/>
            <person name="Niessen S."/>
            <person name="Hoover H."/>
            <person name="Rothmann M."/>
            <person name="Lasken R.S."/>
            <person name="Yates J.R.III."/>
            <person name="Reinhardt R."/>
            <person name="Kube M."/>
            <person name="Burkart M.D."/>
            <person name="Allen E.E."/>
            <person name="Dorrestein P.C."/>
            <person name="Gerwick W.H."/>
            <person name="Gerwick L."/>
        </authorList>
    </citation>
    <scope>NUCLEOTIDE SEQUENCE [LARGE SCALE GENOMIC DNA]</scope>
    <source>
        <strain evidence="1 2">3L</strain>
    </source>
</reference>
<accession>F4XSW3</accession>
<name>F4XSW3_9CYAN</name>
<organism evidence="1 2">
    <name type="scientific">Moorena producens 3L</name>
    <dbReference type="NCBI Taxonomy" id="489825"/>
    <lineage>
        <taxon>Bacteria</taxon>
        <taxon>Bacillati</taxon>
        <taxon>Cyanobacteriota</taxon>
        <taxon>Cyanophyceae</taxon>
        <taxon>Coleofasciculales</taxon>
        <taxon>Coleofasciculaceae</taxon>
        <taxon>Moorena</taxon>
    </lineage>
</organism>
<sequence>MAWKKVFTLATQTLDDKNFSGDIFPKFRNKARIILPASTGFCQDGAGAMYLC</sequence>
<dbReference type="Proteomes" id="UP000003959">
    <property type="component" value="Unassembled WGS sequence"/>
</dbReference>
<proteinExistence type="predicted"/>
<evidence type="ECO:0000313" key="1">
    <source>
        <dbReference type="EMBL" id="EGJ32303.1"/>
    </source>
</evidence>
<gene>
    <name evidence="1" type="ORF">LYNGBM3L_26170</name>
</gene>
<dbReference type="EMBL" id="GL890926">
    <property type="protein sequence ID" value="EGJ32303.1"/>
    <property type="molecule type" value="Genomic_DNA"/>
</dbReference>
<evidence type="ECO:0000313" key="2">
    <source>
        <dbReference type="Proteomes" id="UP000003959"/>
    </source>
</evidence>
<dbReference type="AlphaFoldDB" id="F4XSW3"/>
<protein>
    <submittedName>
        <fullName evidence="1">Uncharacterized protein</fullName>
    </submittedName>
</protein>